<evidence type="ECO:0000259" key="4">
    <source>
        <dbReference type="Pfam" id="PF02894"/>
    </source>
</evidence>
<proteinExistence type="inferred from homology"/>
<dbReference type="Proteomes" id="UP001061302">
    <property type="component" value="Chromosome"/>
</dbReference>
<protein>
    <submittedName>
        <fullName evidence="5">Oxidoreductase</fullName>
    </submittedName>
</protein>
<evidence type="ECO:0000256" key="1">
    <source>
        <dbReference type="ARBA" id="ARBA00010928"/>
    </source>
</evidence>
<dbReference type="EMBL" id="CP106753">
    <property type="protein sequence ID" value="UXY15983.1"/>
    <property type="molecule type" value="Genomic_DNA"/>
</dbReference>
<evidence type="ECO:0000256" key="2">
    <source>
        <dbReference type="ARBA" id="ARBA00023002"/>
    </source>
</evidence>
<dbReference type="Pfam" id="PF01408">
    <property type="entry name" value="GFO_IDH_MocA"/>
    <property type="match status" value="1"/>
</dbReference>
<dbReference type="InterPro" id="IPR004104">
    <property type="entry name" value="Gfo/Idh/MocA-like_OxRdtase_C"/>
</dbReference>
<dbReference type="Pfam" id="PF02894">
    <property type="entry name" value="GFO_IDH_MocA_C"/>
    <property type="match status" value="1"/>
</dbReference>
<dbReference type="PANTHER" id="PTHR43708">
    <property type="entry name" value="CONSERVED EXPRESSED OXIDOREDUCTASE (EUROFUNG)"/>
    <property type="match status" value="1"/>
</dbReference>
<feature type="domain" description="Gfo/Idh/MocA-like oxidoreductase N-terminal" evidence="3">
    <location>
        <begin position="5"/>
        <end position="121"/>
    </location>
</feature>
<dbReference type="RefSeq" id="WP_263125420.1">
    <property type="nucleotide sequence ID" value="NZ_CP106753.1"/>
</dbReference>
<sequence length="345" mass="37083">MSNPLRVGLIGYGYAGKTFHAPLIHATPGLSLVAVASSRPADVIADWPDVAVKTEPAALITRPDLDLVVIATPNDTHAPLARAALAAGKHVVVDKPFTLSVAEADALVVTAREMNRVLSIFHNRRWDADFLALRQLMADGALGRVTLLQSRFDRYRPAVRQRWREGGGPGGGLWFDLGPHLVDQALQLFGMPQMVSADLAIRRDGGVAVDDALVVLHYPTQRVELGASMLVSGGTARFVAHGTAASFEVHGLDNQEDQLKAGLTPADPDWGRDPRTGTLHRWTDDAPHADPVILPRGDYPAYYAGVRDALLGLAPNPVSGEEASAVMRVIEAAIRSAQRRAQVRP</sequence>
<dbReference type="NCBIfam" id="NF008607">
    <property type="entry name" value="PRK11579.1"/>
    <property type="match status" value="1"/>
</dbReference>
<reference evidence="5" key="1">
    <citation type="submission" date="2022-10" db="EMBL/GenBank/DDBJ databases">
        <title>Chitiniphilus purpureus sp. nov., a novel chitin-degrading bacterium isolated from crawfish pond sediment.</title>
        <authorList>
            <person name="Li K."/>
        </authorList>
    </citation>
    <scope>NUCLEOTIDE SEQUENCE</scope>
    <source>
        <strain evidence="5">CD1</strain>
    </source>
</reference>
<gene>
    <name evidence="5" type="ORF">N8I74_02900</name>
</gene>
<evidence type="ECO:0000313" key="5">
    <source>
        <dbReference type="EMBL" id="UXY15983.1"/>
    </source>
</evidence>
<feature type="domain" description="Gfo/Idh/MocA-like oxidoreductase C-terminal" evidence="4">
    <location>
        <begin position="135"/>
        <end position="343"/>
    </location>
</feature>
<dbReference type="Gene3D" id="3.40.50.720">
    <property type="entry name" value="NAD(P)-binding Rossmann-like Domain"/>
    <property type="match status" value="1"/>
</dbReference>
<name>A0ABY6DQI4_9NEIS</name>
<evidence type="ECO:0000313" key="6">
    <source>
        <dbReference type="Proteomes" id="UP001061302"/>
    </source>
</evidence>
<evidence type="ECO:0000259" key="3">
    <source>
        <dbReference type="Pfam" id="PF01408"/>
    </source>
</evidence>
<organism evidence="5 6">
    <name type="scientific">Chitiniphilus purpureus</name>
    <dbReference type="NCBI Taxonomy" id="2981137"/>
    <lineage>
        <taxon>Bacteria</taxon>
        <taxon>Pseudomonadati</taxon>
        <taxon>Pseudomonadota</taxon>
        <taxon>Betaproteobacteria</taxon>
        <taxon>Neisseriales</taxon>
        <taxon>Chitinibacteraceae</taxon>
        <taxon>Chitiniphilus</taxon>
    </lineage>
</organism>
<keyword evidence="6" id="KW-1185">Reference proteome</keyword>
<comment type="similarity">
    <text evidence="1">Belongs to the Gfo/Idh/MocA family.</text>
</comment>
<dbReference type="InterPro" id="IPR036291">
    <property type="entry name" value="NAD(P)-bd_dom_sf"/>
</dbReference>
<keyword evidence="2" id="KW-0560">Oxidoreductase</keyword>
<dbReference type="SUPFAM" id="SSF51735">
    <property type="entry name" value="NAD(P)-binding Rossmann-fold domains"/>
    <property type="match status" value="1"/>
</dbReference>
<accession>A0ABY6DQI4</accession>
<dbReference type="InterPro" id="IPR051317">
    <property type="entry name" value="Gfo/Idh/MocA_oxidoreduct"/>
</dbReference>
<dbReference type="InterPro" id="IPR000683">
    <property type="entry name" value="Gfo/Idh/MocA-like_OxRdtase_N"/>
</dbReference>
<dbReference type="Gene3D" id="3.30.360.10">
    <property type="entry name" value="Dihydrodipicolinate Reductase, domain 2"/>
    <property type="match status" value="1"/>
</dbReference>
<dbReference type="PANTHER" id="PTHR43708:SF5">
    <property type="entry name" value="CONSERVED EXPRESSED OXIDOREDUCTASE (EUROFUNG)-RELATED"/>
    <property type="match status" value="1"/>
</dbReference>